<feature type="compositionally biased region" description="Low complexity" evidence="1">
    <location>
        <begin position="166"/>
        <end position="184"/>
    </location>
</feature>
<dbReference type="RefSeq" id="WP_224421045.1">
    <property type="nucleotide sequence ID" value="NZ_JAGXFD010000001.1"/>
</dbReference>
<evidence type="ECO:0000313" key="2">
    <source>
        <dbReference type="EMBL" id="MBZ9568300.1"/>
    </source>
</evidence>
<reference evidence="2 3" key="1">
    <citation type="submission" date="2021-05" db="EMBL/GenBank/DDBJ databases">
        <title>Petroleum and Energy Research Collection (APPE): ex situ preservation of microbial diversity associated with the oil industry and exploitation of its biotechnological potential.</title>
        <authorList>
            <person name="Paixao C.T.M."/>
            <person name="Gomes M.B."/>
            <person name="Oliveira V.M."/>
        </authorList>
    </citation>
    <scope>NUCLEOTIDE SEQUENCE [LARGE SCALE GENOMIC DNA]</scope>
    <source>
        <strain evidence="2 3">LIT2</strain>
    </source>
</reference>
<gene>
    <name evidence="2" type="ORF">KGQ91_11530</name>
</gene>
<sequence length="184" mass="20434">MAFGNWFKRRHKSEQTVWVVKQVDDHLLHLCGRGRIEPAGADDATLESGRFQGAVTLPETGQPLNARQFAALIPEPRLILVDDHTARWRERLWHVAWTPQRCWLHDGALTVERNPLAGQAPWVSTEDVSAIRAKAGRPRQATAFYGLEALSSPPDAADPDHRGTHAPRSPTASSTPSSPSRRDD</sequence>
<name>A0ABS7X096_9GAMM</name>
<feature type="region of interest" description="Disordered" evidence="1">
    <location>
        <begin position="146"/>
        <end position="184"/>
    </location>
</feature>
<keyword evidence="3" id="KW-1185">Reference proteome</keyword>
<evidence type="ECO:0000313" key="3">
    <source>
        <dbReference type="Proteomes" id="UP001319883"/>
    </source>
</evidence>
<comment type="caution">
    <text evidence="2">The sequence shown here is derived from an EMBL/GenBank/DDBJ whole genome shotgun (WGS) entry which is preliminary data.</text>
</comment>
<evidence type="ECO:0000256" key="1">
    <source>
        <dbReference type="SAM" id="MobiDB-lite"/>
    </source>
</evidence>
<protein>
    <submittedName>
        <fullName evidence="2">Uncharacterized protein</fullName>
    </submittedName>
</protein>
<dbReference type="EMBL" id="JAGXFD010000001">
    <property type="protein sequence ID" value="MBZ9568300.1"/>
    <property type="molecule type" value="Genomic_DNA"/>
</dbReference>
<organism evidence="2 3">
    <name type="scientific">Modicisalibacter tunisiensis</name>
    <dbReference type="NCBI Taxonomy" id="390637"/>
    <lineage>
        <taxon>Bacteria</taxon>
        <taxon>Pseudomonadati</taxon>
        <taxon>Pseudomonadota</taxon>
        <taxon>Gammaproteobacteria</taxon>
        <taxon>Oceanospirillales</taxon>
        <taxon>Halomonadaceae</taxon>
        <taxon>Modicisalibacter</taxon>
    </lineage>
</organism>
<dbReference type="Proteomes" id="UP001319883">
    <property type="component" value="Unassembled WGS sequence"/>
</dbReference>
<accession>A0ABS7X096</accession>
<proteinExistence type="predicted"/>